<accession>A0A6A5RMJ5</accession>
<evidence type="ECO:0000256" key="2">
    <source>
        <dbReference type="ARBA" id="ARBA00009116"/>
    </source>
</evidence>
<evidence type="ECO:0000256" key="5">
    <source>
        <dbReference type="SAM" id="MobiDB-lite"/>
    </source>
</evidence>
<evidence type="ECO:0000256" key="3">
    <source>
        <dbReference type="ARBA" id="ARBA00022946"/>
    </source>
</evidence>
<dbReference type="InterPro" id="IPR010591">
    <property type="entry name" value="ATP11"/>
</dbReference>
<comment type="subcellular location">
    <subcellularLocation>
        <location evidence="1">Mitochondrion</location>
    </subcellularLocation>
</comment>
<evidence type="ECO:0000256" key="1">
    <source>
        <dbReference type="ARBA" id="ARBA00004173"/>
    </source>
</evidence>
<evidence type="ECO:0000313" key="7">
    <source>
        <dbReference type="Proteomes" id="UP000800082"/>
    </source>
</evidence>
<comment type="similarity">
    <text evidence="2">Belongs to the ATP11 family.</text>
</comment>
<gene>
    <name evidence="6" type="ORF">M421DRAFT_60326</name>
</gene>
<organism evidence="6 7">
    <name type="scientific">Didymella exigua CBS 183.55</name>
    <dbReference type="NCBI Taxonomy" id="1150837"/>
    <lineage>
        <taxon>Eukaryota</taxon>
        <taxon>Fungi</taxon>
        <taxon>Dikarya</taxon>
        <taxon>Ascomycota</taxon>
        <taxon>Pezizomycotina</taxon>
        <taxon>Dothideomycetes</taxon>
        <taxon>Pleosporomycetidae</taxon>
        <taxon>Pleosporales</taxon>
        <taxon>Pleosporineae</taxon>
        <taxon>Didymellaceae</taxon>
        <taxon>Didymella</taxon>
    </lineage>
</organism>
<dbReference type="RefSeq" id="XP_033449879.1">
    <property type="nucleotide sequence ID" value="XM_033595782.1"/>
</dbReference>
<dbReference type="GO" id="GO:0033615">
    <property type="term" value="P:mitochondrial proton-transporting ATP synthase complex assembly"/>
    <property type="evidence" value="ECO:0007669"/>
    <property type="project" value="TreeGrafter"/>
</dbReference>
<feature type="compositionally biased region" description="Low complexity" evidence="5">
    <location>
        <begin position="98"/>
        <end position="140"/>
    </location>
</feature>
<evidence type="ECO:0000313" key="6">
    <source>
        <dbReference type="EMBL" id="KAF1929631.1"/>
    </source>
</evidence>
<proteinExistence type="inferred from homology"/>
<keyword evidence="4" id="KW-0496">Mitochondrion</keyword>
<keyword evidence="3" id="KW-0809">Transit peptide</keyword>
<feature type="region of interest" description="Disordered" evidence="5">
    <location>
        <begin position="79"/>
        <end position="162"/>
    </location>
</feature>
<feature type="compositionally biased region" description="Pro residues" evidence="5">
    <location>
        <begin position="141"/>
        <end position="159"/>
    </location>
</feature>
<name>A0A6A5RMJ5_9PLEO</name>
<dbReference type="PANTHER" id="PTHR13126">
    <property type="entry name" value="CHAPERONE ATP11"/>
    <property type="match status" value="1"/>
</dbReference>
<reference evidence="6" key="1">
    <citation type="journal article" date="2020" name="Stud. Mycol.">
        <title>101 Dothideomycetes genomes: a test case for predicting lifestyles and emergence of pathogens.</title>
        <authorList>
            <person name="Haridas S."/>
            <person name="Albert R."/>
            <person name="Binder M."/>
            <person name="Bloem J."/>
            <person name="Labutti K."/>
            <person name="Salamov A."/>
            <person name="Andreopoulos B."/>
            <person name="Baker S."/>
            <person name="Barry K."/>
            <person name="Bills G."/>
            <person name="Bluhm B."/>
            <person name="Cannon C."/>
            <person name="Castanera R."/>
            <person name="Culley D."/>
            <person name="Daum C."/>
            <person name="Ezra D."/>
            <person name="Gonzalez J."/>
            <person name="Henrissat B."/>
            <person name="Kuo A."/>
            <person name="Liang C."/>
            <person name="Lipzen A."/>
            <person name="Lutzoni F."/>
            <person name="Magnuson J."/>
            <person name="Mondo S."/>
            <person name="Nolan M."/>
            <person name="Ohm R."/>
            <person name="Pangilinan J."/>
            <person name="Park H.-J."/>
            <person name="Ramirez L."/>
            <person name="Alfaro M."/>
            <person name="Sun H."/>
            <person name="Tritt A."/>
            <person name="Yoshinaga Y."/>
            <person name="Zwiers L.-H."/>
            <person name="Turgeon B."/>
            <person name="Goodwin S."/>
            <person name="Spatafora J."/>
            <person name="Crous P."/>
            <person name="Grigoriev I."/>
        </authorList>
    </citation>
    <scope>NUCLEOTIDE SEQUENCE</scope>
    <source>
        <strain evidence="6">CBS 183.55</strain>
    </source>
</reference>
<dbReference type="GO" id="GO:0005739">
    <property type="term" value="C:mitochondrion"/>
    <property type="evidence" value="ECO:0007669"/>
    <property type="project" value="UniProtKB-SubCell"/>
</dbReference>
<dbReference type="AlphaFoldDB" id="A0A6A5RMJ5"/>
<keyword evidence="7" id="KW-1185">Reference proteome</keyword>
<sequence length="358" mass="39122">MSLRVPALRNAFRQPLSNPRFGQRRWAQVQDVRFLATHGTEERILSKYKDKLASRARQEGVKDIAELKEKHKEKIEKLRKAAVVPGATGPLTPPPWPLSTGSASPASSTSSPASSASSPASSSSSPASSSPSPASSTSSPWPSPPPAPKPRDPNAPPPGVKTLDSFLDVSKISALPNKEIEVLWRLRHASSPQSIHFTVPANTFTSLLQTAKQHPAFVLPVPREIPVEAPETEQTSGQTQQAAELHYLQFAHPHKDTTTLLFTSLAEFKLRGEFASPHTTITFHQELANSHNLVLGQGLVIENRGISVDEARWLVMCMQKFYVQSDEGRGRGELLKQFTSGDASFQVQRLIDEAEKAL</sequence>
<dbReference type="OrthoDB" id="16535at2759"/>
<evidence type="ECO:0000256" key="4">
    <source>
        <dbReference type="ARBA" id="ARBA00023128"/>
    </source>
</evidence>
<dbReference type="PANTHER" id="PTHR13126:SF0">
    <property type="entry name" value="ATP SYNTHASE MITOCHONDRIAL F1 COMPLEX ASSEMBLY FACTOR 1"/>
    <property type="match status" value="1"/>
</dbReference>
<dbReference type="Pfam" id="PF06644">
    <property type="entry name" value="ATP11"/>
    <property type="match status" value="1"/>
</dbReference>
<protein>
    <submittedName>
        <fullName evidence="6">ATP11-domain-containing protein</fullName>
    </submittedName>
</protein>
<dbReference type="GeneID" id="54353449"/>
<dbReference type="EMBL" id="ML978965">
    <property type="protein sequence ID" value="KAF1929631.1"/>
    <property type="molecule type" value="Genomic_DNA"/>
</dbReference>
<dbReference type="Proteomes" id="UP000800082">
    <property type="component" value="Unassembled WGS sequence"/>
</dbReference>